<keyword evidence="1" id="KW-0812">Transmembrane</keyword>
<dbReference type="Proteomes" id="UP000838756">
    <property type="component" value="Unassembled WGS sequence"/>
</dbReference>
<protein>
    <submittedName>
        <fullName evidence="2">Jg15332 protein</fullName>
    </submittedName>
</protein>
<organism evidence="2 3">
    <name type="scientific">Pararge aegeria aegeria</name>
    <dbReference type="NCBI Taxonomy" id="348720"/>
    <lineage>
        <taxon>Eukaryota</taxon>
        <taxon>Metazoa</taxon>
        <taxon>Ecdysozoa</taxon>
        <taxon>Arthropoda</taxon>
        <taxon>Hexapoda</taxon>
        <taxon>Insecta</taxon>
        <taxon>Pterygota</taxon>
        <taxon>Neoptera</taxon>
        <taxon>Endopterygota</taxon>
        <taxon>Lepidoptera</taxon>
        <taxon>Glossata</taxon>
        <taxon>Ditrysia</taxon>
        <taxon>Papilionoidea</taxon>
        <taxon>Nymphalidae</taxon>
        <taxon>Satyrinae</taxon>
        <taxon>Satyrini</taxon>
        <taxon>Parargina</taxon>
        <taxon>Pararge</taxon>
    </lineage>
</organism>
<evidence type="ECO:0000256" key="1">
    <source>
        <dbReference type="SAM" id="Phobius"/>
    </source>
</evidence>
<evidence type="ECO:0000313" key="2">
    <source>
        <dbReference type="EMBL" id="CAH2236573.1"/>
    </source>
</evidence>
<accession>A0A8S4RIV3</accession>
<dbReference type="OrthoDB" id="7461624at2759"/>
<dbReference type="AlphaFoldDB" id="A0A8S4RIV3"/>
<gene>
    <name evidence="2" type="primary">jg15332</name>
    <name evidence="2" type="ORF">PAEG_LOCUS13941</name>
</gene>
<evidence type="ECO:0000313" key="3">
    <source>
        <dbReference type="Proteomes" id="UP000838756"/>
    </source>
</evidence>
<feature type="transmembrane region" description="Helical" evidence="1">
    <location>
        <begin position="56"/>
        <end position="76"/>
    </location>
</feature>
<reference evidence="2" key="1">
    <citation type="submission" date="2022-03" db="EMBL/GenBank/DDBJ databases">
        <authorList>
            <person name="Lindestad O."/>
        </authorList>
    </citation>
    <scope>NUCLEOTIDE SEQUENCE</scope>
</reference>
<keyword evidence="1" id="KW-1133">Transmembrane helix</keyword>
<proteinExistence type="predicted"/>
<feature type="transmembrane region" description="Helical" evidence="1">
    <location>
        <begin position="21"/>
        <end position="44"/>
    </location>
</feature>
<comment type="caution">
    <text evidence="2">The sequence shown here is derived from an EMBL/GenBank/DDBJ whole genome shotgun (WGS) entry which is preliminary data.</text>
</comment>
<dbReference type="EMBL" id="CAKXAJ010025210">
    <property type="protein sequence ID" value="CAH2236573.1"/>
    <property type="molecule type" value="Genomic_DNA"/>
</dbReference>
<keyword evidence="3" id="KW-1185">Reference proteome</keyword>
<keyword evidence="1" id="KW-0472">Membrane</keyword>
<sequence>MRCEIPVLLRCCFCFPLRYGLLVWSYIKQIFSILFLTFVIHQLYQMSHRRTGVETYVLSSLLLILTIVDIVFHILFIKSTQKKEYKKIRIFYRYSIVLLCLFAVMMCLYIVFICAYFIHVSPIILILLWTHLLPGVVMIVALLIIQSYLIILVRSEFIKLKNNSQFEFVNDAAKEKCTANIDFVKEIPASVYDNEN</sequence>
<feature type="transmembrane region" description="Helical" evidence="1">
    <location>
        <begin position="124"/>
        <end position="151"/>
    </location>
</feature>
<feature type="transmembrane region" description="Helical" evidence="1">
    <location>
        <begin position="96"/>
        <end position="118"/>
    </location>
</feature>
<name>A0A8S4RIV3_9NEOP</name>